<name>A0A290HW00_9BACT</name>
<evidence type="ECO:0000313" key="3">
    <source>
        <dbReference type="EMBL" id="ATB69840.1"/>
    </source>
</evidence>
<feature type="transmembrane region" description="Helical" evidence="2">
    <location>
        <begin position="20"/>
        <end position="43"/>
    </location>
</feature>
<protein>
    <submittedName>
        <fullName evidence="3">Uncharacterized protein</fullName>
    </submittedName>
</protein>
<feature type="region of interest" description="Disordered" evidence="1">
    <location>
        <begin position="166"/>
        <end position="241"/>
    </location>
</feature>
<keyword evidence="2" id="KW-1133">Transmembrane helix</keyword>
<organism evidence="3 4">
    <name type="scientific">Sulfurospirillum diekertiae</name>
    <dbReference type="NCBI Taxonomy" id="1854492"/>
    <lineage>
        <taxon>Bacteria</taxon>
        <taxon>Pseudomonadati</taxon>
        <taxon>Campylobacterota</taxon>
        <taxon>Epsilonproteobacteria</taxon>
        <taxon>Campylobacterales</taxon>
        <taxon>Sulfurospirillaceae</taxon>
        <taxon>Sulfurospirillum</taxon>
    </lineage>
</organism>
<feature type="compositionally biased region" description="Polar residues" evidence="1">
    <location>
        <begin position="166"/>
        <end position="193"/>
    </location>
</feature>
<reference evidence="4" key="1">
    <citation type="submission" date="2017-09" db="EMBL/GenBank/DDBJ databases">
        <title>The complete genome of Sulfurospirillum sp. JPD-1.</title>
        <authorList>
            <person name="Goris T."/>
        </authorList>
    </citation>
    <scope>NUCLEOTIDE SEQUENCE [LARGE SCALE GENOMIC DNA]</scope>
    <source>
        <strain evidence="4">JPD-1</strain>
    </source>
</reference>
<evidence type="ECO:0000256" key="2">
    <source>
        <dbReference type="SAM" id="Phobius"/>
    </source>
</evidence>
<evidence type="ECO:0000256" key="1">
    <source>
        <dbReference type="SAM" id="MobiDB-lite"/>
    </source>
</evidence>
<proteinExistence type="predicted"/>
<dbReference type="RefSeq" id="WP_226372176.1">
    <property type="nucleotide sequence ID" value="NZ_CP023275.1"/>
</dbReference>
<gene>
    <name evidence="3" type="ORF">SJPD1_1735</name>
</gene>
<keyword evidence="2" id="KW-0472">Membrane</keyword>
<sequence length="241" mass="27703">MEKILSLLTRISELYAIPQWIVNSGAITICIILVAFPFVARYLMRPKYFKFRELILFKVLWRWKYKKGDVVGLWCYCPKCQSMLMVDDENCRSEETLQHKITYFVCHECGGNELGRVIGGDRRYVLSLVRRDIWRHIRDGSYNEVSAATKGALELYAQFEETNIQSDETPVISEESSVLPSSEINDANESTQESSHKAEEQEETSLHVNAPEVMETAPKQIEEPDTIQASIQTEEIKKDGI</sequence>
<dbReference type="AlphaFoldDB" id="A0A290HW00"/>
<keyword evidence="2" id="KW-0812">Transmembrane</keyword>
<dbReference type="Proteomes" id="UP000217349">
    <property type="component" value="Chromosome"/>
</dbReference>
<accession>A0A290HW00</accession>
<dbReference type="KEGG" id="sulj:SJPD1_1735"/>
<dbReference type="EMBL" id="CP023275">
    <property type="protein sequence ID" value="ATB69840.1"/>
    <property type="molecule type" value="Genomic_DNA"/>
</dbReference>
<evidence type="ECO:0000313" key="4">
    <source>
        <dbReference type="Proteomes" id="UP000217349"/>
    </source>
</evidence>